<evidence type="ECO:0000313" key="8">
    <source>
        <dbReference type="Proteomes" id="UP000076858"/>
    </source>
</evidence>
<evidence type="ECO:0000256" key="4">
    <source>
        <dbReference type="PROSITE-ProRule" id="PRU00117"/>
    </source>
</evidence>
<evidence type="ECO:0000256" key="2">
    <source>
        <dbReference type="ARBA" id="ARBA00022737"/>
    </source>
</evidence>
<evidence type="ECO:0000256" key="1">
    <source>
        <dbReference type="ARBA" id="ARBA00004123"/>
    </source>
</evidence>
<feature type="compositionally biased region" description="Polar residues" evidence="5">
    <location>
        <begin position="48"/>
        <end position="65"/>
    </location>
</feature>
<dbReference type="Gene3D" id="3.30.1370.10">
    <property type="entry name" value="K Homology domain, type 1"/>
    <property type="match status" value="4"/>
</dbReference>
<dbReference type="PROSITE" id="PS50084">
    <property type="entry name" value="KH_TYPE_1"/>
    <property type="match status" value="4"/>
</dbReference>
<dbReference type="AlphaFoldDB" id="A0A164YT22"/>
<dbReference type="CDD" id="cd22398">
    <property type="entry name" value="KH-I_FUBP_rpt3"/>
    <property type="match status" value="1"/>
</dbReference>
<dbReference type="GO" id="GO:0003723">
    <property type="term" value="F:RNA binding"/>
    <property type="evidence" value="ECO:0007669"/>
    <property type="project" value="UniProtKB-UniRule"/>
</dbReference>
<dbReference type="InterPro" id="IPR004087">
    <property type="entry name" value="KH_dom"/>
</dbReference>
<name>A0A164YT22_9CRUS</name>
<dbReference type="Pfam" id="PF09005">
    <property type="entry name" value="FUBP_C"/>
    <property type="match status" value="2"/>
</dbReference>
<feature type="compositionally biased region" description="Polar residues" evidence="5">
    <location>
        <begin position="561"/>
        <end position="585"/>
    </location>
</feature>
<dbReference type="Proteomes" id="UP000076858">
    <property type="component" value="Unassembled WGS sequence"/>
</dbReference>
<keyword evidence="4" id="KW-0694">RNA-binding</keyword>
<keyword evidence="8" id="KW-1185">Reference proteome</keyword>
<dbReference type="GO" id="GO:0005634">
    <property type="term" value="C:nucleus"/>
    <property type="evidence" value="ECO:0007669"/>
    <property type="project" value="UniProtKB-SubCell"/>
</dbReference>
<dbReference type="InterPro" id="IPR004088">
    <property type="entry name" value="KH_dom_type_1"/>
</dbReference>
<accession>A0A164YT22</accession>
<dbReference type="GO" id="GO:0006355">
    <property type="term" value="P:regulation of DNA-templated transcription"/>
    <property type="evidence" value="ECO:0007669"/>
    <property type="project" value="InterPro"/>
</dbReference>
<organism evidence="7 8">
    <name type="scientific">Daphnia magna</name>
    <dbReference type="NCBI Taxonomy" id="35525"/>
    <lineage>
        <taxon>Eukaryota</taxon>
        <taxon>Metazoa</taxon>
        <taxon>Ecdysozoa</taxon>
        <taxon>Arthropoda</taxon>
        <taxon>Crustacea</taxon>
        <taxon>Branchiopoda</taxon>
        <taxon>Diplostraca</taxon>
        <taxon>Cladocera</taxon>
        <taxon>Anomopoda</taxon>
        <taxon>Daphniidae</taxon>
        <taxon>Daphnia</taxon>
    </lineage>
</organism>
<feature type="domain" description="K Homology" evidence="6">
    <location>
        <begin position="218"/>
        <end position="289"/>
    </location>
</feature>
<dbReference type="InterPro" id="IPR015096">
    <property type="entry name" value="FUBP_C"/>
</dbReference>
<dbReference type="SMART" id="SM00322">
    <property type="entry name" value="KH"/>
    <property type="match status" value="4"/>
</dbReference>
<feature type="region of interest" description="Disordered" evidence="5">
    <location>
        <begin position="691"/>
        <end position="716"/>
    </location>
</feature>
<keyword evidence="2" id="KW-0677">Repeat</keyword>
<dbReference type="SUPFAM" id="SSF54791">
    <property type="entry name" value="Eukaryotic type KH-domain (KH-domain type I)"/>
    <property type="match status" value="4"/>
</dbReference>
<gene>
    <name evidence="7" type="ORF">APZ42_018743</name>
</gene>
<dbReference type="Pfam" id="PF00013">
    <property type="entry name" value="KH_1"/>
    <property type="match status" value="4"/>
</dbReference>
<feature type="compositionally biased region" description="Gly residues" evidence="5">
    <location>
        <begin position="416"/>
        <end position="426"/>
    </location>
</feature>
<dbReference type="EMBL" id="LRGB01000868">
    <property type="protein sequence ID" value="KZS15575.1"/>
    <property type="molecule type" value="Genomic_DNA"/>
</dbReference>
<dbReference type="CDD" id="cd22396">
    <property type="entry name" value="KH-I_FUBP_rpt1"/>
    <property type="match status" value="1"/>
</dbReference>
<reference evidence="7 8" key="1">
    <citation type="submission" date="2016-03" db="EMBL/GenBank/DDBJ databases">
        <title>EvidentialGene: Evidence-directed Construction of Genes on Genomes.</title>
        <authorList>
            <person name="Gilbert D.G."/>
            <person name="Choi J.-H."/>
            <person name="Mockaitis K."/>
            <person name="Colbourne J."/>
            <person name="Pfrender M."/>
        </authorList>
    </citation>
    <scope>NUCLEOTIDE SEQUENCE [LARGE SCALE GENOMIC DNA]</scope>
    <source>
        <strain evidence="7 8">Xinb3</strain>
        <tissue evidence="7">Complete organism</tissue>
    </source>
</reference>
<feature type="region of interest" description="Disordered" evidence="5">
    <location>
        <begin position="390"/>
        <end position="426"/>
    </location>
</feature>
<dbReference type="CDD" id="cd22397">
    <property type="entry name" value="KH-I_FUBP_rpt2"/>
    <property type="match status" value="1"/>
</dbReference>
<feature type="compositionally biased region" description="Gly residues" evidence="5">
    <location>
        <begin position="703"/>
        <end position="714"/>
    </location>
</feature>
<evidence type="ECO:0000256" key="3">
    <source>
        <dbReference type="ARBA" id="ARBA00023242"/>
    </source>
</evidence>
<proteinExistence type="predicted"/>
<keyword evidence="3" id="KW-0539">Nucleus</keyword>
<comment type="subcellular location">
    <subcellularLocation>
        <location evidence="1">Nucleus</location>
    </subcellularLocation>
</comment>
<protein>
    <submittedName>
        <fullName evidence="7">Far upstream element-binding protein 1</fullName>
    </submittedName>
</protein>
<sequence length="736" mass="76278">MGDSVVVTTAQNNSPNSAFADAVQRAREVASKIQPDSGSPSDFDFERNGSSSTVKRPFSSVSPSMENEPDAKRMAAAVAAAAAAAAANAADPFGALRSPGMQGRGPMMNMPAASMMNLGPISTEEVAVPDKMVGLIIGRGGEQISRLQAESGAKIQMAPDSAGLPDRTCTITGSREAIGRARELINNIVQTRGGPRDAGPPSVESMGGQHNVGIDLTLAPNVEVMIPGPKVGLIIGKGGETIKQLQERSGTRMVVVQDGPQQENEKPLRIYGDPQKVEHAKQLVYDLIAEKEMEVSAFSRGQRFGSYGGGGPQQTIEVAVPRSAVGVVIGKNGEMIKKIQNETGARVQFQQGRDDNPEERMCALTGTMNQIEDARQRIEELIESVLARDSQMGRGRGRAGGSTGGSSMNGAPYGRSPGGGSSTGGGWGEYGPGVGRSGGPSMGMARGETIKQINQQSGAFCELDRRPPPNPNEKIFIIRGSHEQVELAKRMISEKLGLGPMGAPPTQGYPMGQNQNAGAYAAQGWGAAAYQQWPGQPNDPSAWAAYYQQQQFYQQPGSGAPSAQSGNPGQPESNSGSVPVNPQTGQPDYTAQWIQYYRSIGAMKDAEALEQQLKASKGMGNTAVSAAPAAAPAAAPTQDYSAQWAAYYRSIGKIGEAEAIEAQARLKQSAQGGQGPGQAGSAAQYGAYPGAGSGGSAAATAGYYGGQPGGGQPQGGAAAYGYQGYGGYGQAPSDGQ</sequence>
<evidence type="ECO:0000259" key="6">
    <source>
        <dbReference type="SMART" id="SM00322"/>
    </source>
</evidence>
<dbReference type="STRING" id="35525.A0A164YT22"/>
<comment type="caution">
    <text evidence="7">The sequence shown here is derived from an EMBL/GenBank/DDBJ whole genome shotgun (WGS) entry which is preliminary data.</text>
</comment>
<feature type="region of interest" description="Disordered" evidence="5">
    <location>
        <begin position="1"/>
        <end position="68"/>
    </location>
</feature>
<evidence type="ECO:0000256" key="5">
    <source>
        <dbReference type="SAM" id="MobiDB-lite"/>
    </source>
</evidence>
<evidence type="ECO:0000313" key="7">
    <source>
        <dbReference type="EMBL" id="KZS15575.1"/>
    </source>
</evidence>
<feature type="domain" description="K Homology" evidence="6">
    <location>
        <begin position="120"/>
        <end position="190"/>
    </location>
</feature>
<dbReference type="PANTHER" id="PTHR10288">
    <property type="entry name" value="KH DOMAIN CONTAINING RNA BINDING PROTEIN"/>
    <property type="match status" value="1"/>
</dbReference>
<feature type="compositionally biased region" description="Polar residues" evidence="5">
    <location>
        <begin position="1"/>
        <end position="17"/>
    </location>
</feature>
<feature type="domain" description="K Homology" evidence="6">
    <location>
        <begin position="312"/>
        <end position="383"/>
    </location>
</feature>
<dbReference type="InterPro" id="IPR036612">
    <property type="entry name" value="KH_dom_type_1_sf"/>
</dbReference>
<dbReference type="OrthoDB" id="5204190at2759"/>
<feature type="domain" description="K Homology" evidence="6">
    <location>
        <begin position="402"/>
        <end position="497"/>
    </location>
</feature>
<feature type="region of interest" description="Disordered" evidence="5">
    <location>
        <begin position="554"/>
        <end position="585"/>
    </location>
</feature>